<protein>
    <submittedName>
        <fullName evidence="1">Uncharacterized protein</fullName>
    </submittedName>
</protein>
<proteinExistence type="predicted"/>
<evidence type="ECO:0000313" key="2">
    <source>
        <dbReference type="Proteomes" id="UP001062846"/>
    </source>
</evidence>
<dbReference type="EMBL" id="CM046398">
    <property type="protein sequence ID" value="KAI8530042.1"/>
    <property type="molecule type" value="Genomic_DNA"/>
</dbReference>
<accession>A0ACC0LNU7</accession>
<keyword evidence="2" id="KW-1185">Reference proteome</keyword>
<sequence>MGRPKKLQNVAMSNGTTQAESNDLQFDSTIAIEENTKFTGNQSKKGTYTMKKESTQVASSEKHANNIEEVAFGYDYNMKKDTRMMENKTNPDMGHPRLYLSLNMLESKSNIGSSMLEIFRISDK</sequence>
<reference evidence="1" key="1">
    <citation type="submission" date="2022-02" db="EMBL/GenBank/DDBJ databases">
        <title>Plant Genome Project.</title>
        <authorList>
            <person name="Zhang R.-G."/>
        </authorList>
    </citation>
    <scope>NUCLEOTIDE SEQUENCE</scope>
    <source>
        <strain evidence="1">AT1</strain>
    </source>
</reference>
<dbReference type="Proteomes" id="UP001062846">
    <property type="component" value="Chromosome 11"/>
</dbReference>
<evidence type="ECO:0000313" key="1">
    <source>
        <dbReference type="EMBL" id="KAI8530042.1"/>
    </source>
</evidence>
<name>A0ACC0LNU7_RHOML</name>
<gene>
    <name evidence="1" type="ORF">RHMOL_Rhmol11G0023700</name>
</gene>
<comment type="caution">
    <text evidence="1">The sequence shown here is derived from an EMBL/GenBank/DDBJ whole genome shotgun (WGS) entry which is preliminary data.</text>
</comment>
<organism evidence="1 2">
    <name type="scientific">Rhododendron molle</name>
    <name type="common">Chinese azalea</name>
    <name type="synonym">Azalea mollis</name>
    <dbReference type="NCBI Taxonomy" id="49168"/>
    <lineage>
        <taxon>Eukaryota</taxon>
        <taxon>Viridiplantae</taxon>
        <taxon>Streptophyta</taxon>
        <taxon>Embryophyta</taxon>
        <taxon>Tracheophyta</taxon>
        <taxon>Spermatophyta</taxon>
        <taxon>Magnoliopsida</taxon>
        <taxon>eudicotyledons</taxon>
        <taxon>Gunneridae</taxon>
        <taxon>Pentapetalae</taxon>
        <taxon>asterids</taxon>
        <taxon>Ericales</taxon>
        <taxon>Ericaceae</taxon>
        <taxon>Ericoideae</taxon>
        <taxon>Rhodoreae</taxon>
        <taxon>Rhododendron</taxon>
    </lineage>
</organism>